<keyword evidence="2" id="KW-1133">Transmembrane helix</keyword>
<evidence type="ECO:0000256" key="1">
    <source>
        <dbReference type="SAM" id="MobiDB-lite"/>
    </source>
</evidence>
<feature type="region of interest" description="Disordered" evidence="1">
    <location>
        <begin position="57"/>
        <end position="80"/>
    </location>
</feature>
<reference evidence="3 4" key="1">
    <citation type="submission" date="2016-10" db="EMBL/GenBank/DDBJ databases">
        <authorList>
            <person name="de Groot N.N."/>
        </authorList>
    </citation>
    <scope>NUCLEOTIDE SEQUENCE [LARGE SCALE GENOMIC DNA]</scope>
    <source>
        <strain evidence="3 4">CGMCC 1.10457</strain>
    </source>
</reference>
<dbReference type="AlphaFoldDB" id="A0A1I6M839"/>
<accession>A0A1I6M839</accession>
<sequence>MDQRGAAESGGAALACAVAAAATFQVVASTVDWALVLGIGMCAGIAGAANYQARTKHSDHVADEAPVETTGADGEPSGQD</sequence>
<dbReference type="STRING" id="767519.SAMN05216559_3920"/>
<dbReference type="RefSeq" id="WP_089818902.1">
    <property type="nucleotide sequence ID" value="NZ_FOZK01000005.1"/>
</dbReference>
<feature type="transmembrane region" description="Helical" evidence="2">
    <location>
        <begin position="31"/>
        <end position="51"/>
    </location>
</feature>
<name>A0A1I6M839_9EURY</name>
<keyword evidence="2" id="KW-0472">Membrane</keyword>
<organism evidence="3 4">
    <name type="scientific">Halomicrobium zhouii</name>
    <dbReference type="NCBI Taxonomy" id="767519"/>
    <lineage>
        <taxon>Archaea</taxon>
        <taxon>Methanobacteriati</taxon>
        <taxon>Methanobacteriota</taxon>
        <taxon>Stenosarchaea group</taxon>
        <taxon>Halobacteria</taxon>
        <taxon>Halobacteriales</taxon>
        <taxon>Haloarculaceae</taxon>
        <taxon>Halomicrobium</taxon>
    </lineage>
</organism>
<evidence type="ECO:0000256" key="2">
    <source>
        <dbReference type="SAM" id="Phobius"/>
    </source>
</evidence>
<proteinExistence type="predicted"/>
<evidence type="ECO:0000313" key="3">
    <source>
        <dbReference type="EMBL" id="SFS11672.1"/>
    </source>
</evidence>
<evidence type="ECO:0000313" key="4">
    <source>
        <dbReference type="Proteomes" id="UP000199062"/>
    </source>
</evidence>
<dbReference type="Proteomes" id="UP000199062">
    <property type="component" value="Unassembled WGS sequence"/>
</dbReference>
<keyword evidence="4" id="KW-1185">Reference proteome</keyword>
<gene>
    <name evidence="3" type="ORF">SAMN05216559_3920</name>
</gene>
<protein>
    <submittedName>
        <fullName evidence="3">Uncharacterized protein</fullName>
    </submittedName>
</protein>
<keyword evidence="2" id="KW-0812">Transmembrane</keyword>
<dbReference type="EMBL" id="FOZK01000005">
    <property type="protein sequence ID" value="SFS11672.1"/>
    <property type="molecule type" value="Genomic_DNA"/>
</dbReference>